<evidence type="ECO:0000313" key="6">
    <source>
        <dbReference type="Proteomes" id="UP000217889"/>
    </source>
</evidence>
<dbReference type="OrthoDB" id="3196926at2"/>
<feature type="region of interest" description="Disordered" evidence="3">
    <location>
        <begin position="1"/>
        <end position="24"/>
    </location>
</feature>
<evidence type="ECO:0000313" key="5">
    <source>
        <dbReference type="EMBL" id="ATG56253.1"/>
    </source>
</evidence>
<dbReference type="RefSeq" id="WP_096800713.1">
    <property type="nucleotide sequence ID" value="NZ_CP023564.1"/>
</dbReference>
<dbReference type="PROSITE" id="PS50977">
    <property type="entry name" value="HTH_TETR_2"/>
    <property type="match status" value="1"/>
</dbReference>
<feature type="DNA-binding region" description="H-T-H motif" evidence="2">
    <location>
        <begin position="47"/>
        <end position="66"/>
    </location>
</feature>
<feature type="domain" description="HTH tetR-type" evidence="4">
    <location>
        <begin position="24"/>
        <end position="84"/>
    </location>
</feature>
<dbReference type="InterPro" id="IPR050109">
    <property type="entry name" value="HTH-type_TetR-like_transc_reg"/>
</dbReference>
<name>A0A291H1B1_9MICO</name>
<evidence type="ECO:0000256" key="2">
    <source>
        <dbReference type="PROSITE-ProRule" id="PRU00335"/>
    </source>
</evidence>
<reference evidence="5 6" key="1">
    <citation type="journal article" date="2014" name="Int. J. Syst. Evol. Microbiol.">
        <title>Brachybacterium ginsengisoli sp. nov., isolated from soil of a ginseng field.</title>
        <authorList>
            <person name="Hoang V.A."/>
            <person name="Kim Y.J."/>
            <person name="Nguyen N.L."/>
            <person name="Yang D.C."/>
        </authorList>
    </citation>
    <scope>NUCLEOTIDE SEQUENCE [LARGE SCALE GENOMIC DNA]</scope>
    <source>
        <strain evidence="5 6">DCY80</strain>
    </source>
</reference>
<dbReference type="InterPro" id="IPR001647">
    <property type="entry name" value="HTH_TetR"/>
</dbReference>
<dbReference type="PANTHER" id="PTHR30055:SF200">
    <property type="entry name" value="HTH-TYPE TRANSCRIPTIONAL REPRESSOR BDCR"/>
    <property type="match status" value="1"/>
</dbReference>
<gene>
    <name evidence="5" type="ORF">CFK41_16815</name>
</gene>
<dbReference type="PRINTS" id="PR00455">
    <property type="entry name" value="HTHTETR"/>
</dbReference>
<dbReference type="GO" id="GO:0003700">
    <property type="term" value="F:DNA-binding transcription factor activity"/>
    <property type="evidence" value="ECO:0007669"/>
    <property type="project" value="TreeGrafter"/>
</dbReference>
<keyword evidence="6" id="KW-1185">Reference proteome</keyword>
<accession>A0A291H1B1</accession>
<protein>
    <submittedName>
        <fullName evidence="5">TetR family transcriptional regulator</fullName>
    </submittedName>
</protein>
<dbReference type="AlphaFoldDB" id="A0A291H1B1"/>
<dbReference type="SUPFAM" id="SSF48498">
    <property type="entry name" value="Tetracyclin repressor-like, C-terminal domain"/>
    <property type="match status" value="1"/>
</dbReference>
<organism evidence="5 6">
    <name type="scientific">Brachybacterium ginsengisoli</name>
    <dbReference type="NCBI Taxonomy" id="1331682"/>
    <lineage>
        <taxon>Bacteria</taxon>
        <taxon>Bacillati</taxon>
        <taxon>Actinomycetota</taxon>
        <taxon>Actinomycetes</taxon>
        <taxon>Micrococcales</taxon>
        <taxon>Dermabacteraceae</taxon>
        <taxon>Brachybacterium</taxon>
    </lineage>
</organism>
<dbReference type="GO" id="GO:0000976">
    <property type="term" value="F:transcription cis-regulatory region binding"/>
    <property type="evidence" value="ECO:0007669"/>
    <property type="project" value="TreeGrafter"/>
</dbReference>
<keyword evidence="1 2" id="KW-0238">DNA-binding</keyword>
<dbReference type="SUPFAM" id="SSF46689">
    <property type="entry name" value="Homeodomain-like"/>
    <property type="match status" value="1"/>
</dbReference>
<dbReference type="InterPro" id="IPR036271">
    <property type="entry name" value="Tet_transcr_reg_TetR-rel_C_sf"/>
</dbReference>
<dbReference type="EMBL" id="CP023564">
    <property type="protein sequence ID" value="ATG56253.1"/>
    <property type="molecule type" value="Genomic_DNA"/>
</dbReference>
<dbReference type="KEGG" id="bgg:CFK41_16815"/>
<sequence>MDAEPLDAEAAETAQTPPRRRSAADTRARILTAANELFYAQGIRATSADRVIERAGITKVTFYRHFPTKSALVVAYLEQQSQAEQAWITGLRRPDDPAATMRALADGIGEASCSPGFRGCAFLNAAAEFSEAEDPVRVAVDAHRAWMLGLFTEVSAEAGATSPETVGRELMLLRDGGMVAGYLSDPSAVARVLGAAFAAVLPGNGHTVEPAS</sequence>
<dbReference type="PANTHER" id="PTHR30055">
    <property type="entry name" value="HTH-TYPE TRANSCRIPTIONAL REGULATOR RUTR"/>
    <property type="match status" value="1"/>
</dbReference>
<feature type="compositionally biased region" description="Acidic residues" evidence="3">
    <location>
        <begin position="1"/>
        <end position="10"/>
    </location>
</feature>
<evidence type="ECO:0000256" key="1">
    <source>
        <dbReference type="ARBA" id="ARBA00023125"/>
    </source>
</evidence>
<evidence type="ECO:0000256" key="3">
    <source>
        <dbReference type="SAM" id="MobiDB-lite"/>
    </source>
</evidence>
<dbReference type="InterPro" id="IPR009057">
    <property type="entry name" value="Homeodomain-like_sf"/>
</dbReference>
<dbReference type="Gene3D" id="1.10.357.10">
    <property type="entry name" value="Tetracycline Repressor, domain 2"/>
    <property type="match status" value="1"/>
</dbReference>
<proteinExistence type="predicted"/>
<dbReference type="Pfam" id="PF00440">
    <property type="entry name" value="TetR_N"/>
    <property type="match status" value="1"/>
</dbReference>
<evidence type="ECO:0000259" key="4">
    <source>
        <dbReference type="PROSITE" id="PS50977"/>
    </source>
</evidence>
<dbReference type="Proteomes" id="UP000217889">
    <property type="component" value="Chromosome"/>
</dbReference>